<sequence length="152" mass="17295">MSQWTHLAGIIRLDNLLRRIAPGAPIAKDVIRILLEDAPGGSEGGCLFKFVEWPVTDSFEEKDHTNVYSAGVYWGDAIISADLRDVGNDDEEIESITQWFTGLAKKFWDAKLVMRQAVLEIDVEYKYNRVLQLVDQEEYTWIDTTTPKEASD</sequence>
<accession>A0A0F9GV09</accession>
<comment type="caution">
    <text evidence="1">The sequence shown here is derived from an EMBL/GenBank/DDBJ whole genome shotgun (WGS) entry which is preliminary data.</text>
</comment>
<reference evidence="1" key="1">
    <citation type="journal article" date="2015" name="Nature">
        <title>Complex archaea that bridge the gap between prokaryotes and eukaryotes.</title>
        <authorList>
            <person name="Spang A."/>
            <person name="Saw J.H."/>
            <person name="Jorgensen S.L."/>
            <person name="Zaremba-Niedzwiedzka K."/>
            <person name="Martijn J."/>
            <person name="Lind A.E."/>
            <person name="van Eijk R."/>
            <person name="Schleper C."/>
            <person name="Guy L."/>
            <person name="Ettema T.J."/>
        </authorList>
    </citation>
    <scope>NUCLEOTIDE SEQUENCE</scope>
</reference>
<evidence type="ECO:0000313" key="1">
    <source>
        <dbReference type="EMBL" id="KKL73195.1"/>
    </source>
</evidence>
<dbReference type="AlphaFoldDB" id="A0A0F9GV09"/>
<organism evidence="1">
    <name type="scientific">marine sediment metagenome</name>
    <dbReference type="NCBI Taxonomy" id="412755"/>
    <lineage>
        <taxon>unclassified sequences</taxon>
        <taxon>metagenomes</taxon>
        <taxon>ecological metagenomes</taxon>
    </lineage>
</organism>
<protein>
    <submittedName>
        <fullName evidence="1">Uncharacterized protein</fullName>
    </submittedName>
</protein>
<dbReference type="EMBL" id="LAZR01025035">
    <property type="protein sequence ID" value="KKL73195.1"/>
    <property type="molecule type" value="Genomic_DNA"/>
</dbReference>
<proteinExistence type="predicted"/>
<name>A0A0F9GV09_9ZZZZ</name>
<gene>
    <name evidence="1" type="ORF">LCGC14_2077310</name>
</gene>